<comment type="subunit">
    <text evidence="4">Monomer.</text>
</comment>
<dbReference type="GO" id="GO:0004177">
    <property type="term" value="F:aminopeptidase activity"/>
    <property type="evidence" value="ECO:0007669"/>
    <property type="project" value="UniProtKB-KW"/>
</dbReference>
<evidence type="ECO:0000256" key="15">
    <source>
        <dbReference type="SAM" id="MobiDB-lite"/>
    </source>
</evidence>
<feature type="compositionally biased region" description="Pro residues" evidence="15">
    <location>
        <begin position="22"/>
        <end position="34"/>
    </location>
</feature>
<dbReference type="InterPro" id="IPR041756">
    <property type="entry name" value="M28_SGAP-like"/>
</dbReference>
<keyword evidence="6" id="KW-0964">Secreted</keyword>
<organism evidence="18 19">
    <name type="scientific">Lasiosphaeria miniovina</name>
    <dbReference type="NCBI Taxonomy" id="1954250"/>
    <lineage>
        <taxon>Eukaryota</taxon>
        <taxon>Fungi</taxon>
        <taxon>Dikarya</taxon>
        <taxon>Ascomycota</taxon>
        <taxon>Pezizomycotina</taxon>
        <taxon>Sordariomycetes</taxon>
        <taxon>Sordariomycetidae</taxon>
        <taxon>Sordariales</taxon>
        <taxon>Lasiosphaeriaceae</taxon>
        <taxon>Lasiosphaeria</taxon>
    </lineage>
</organism>
<evidence type="ECO:0000256" key="7">
    <source>
        <dbReference type="ARBA" id="ARBA00022670"/>
    </source>
</evidence>
<evidence type="ECO:0000259" key="17">
    <source>
        <dbReference type="Pfam" id="PF04389"/>
    </source>
</evidence>
<evidence type="ECO:0000256" key="1">
    <source>
        <dbReference type="ARBA" id="ARBA00001947"/>
    </source>
</evidence>
<keyword evidence="8 14" id="KW-0479">Metal-binding</keyword>
<gene>
    <name evidence="18" type="ORF">B0T26DRAFT_706301</name>
</gene>
<evidence type="ECO:0000256" key="14">
    <source>
        <dbReference type="RuleBase" id="RU361240"/>
    </source>
</evidence>
<evidence type="ECO:0000256" key="2">
    <source>
        <dbReference type="ARBA" id="ARBA00004613"/>
    </source>
</evidence>
<reference evidence="18" key="1">
    <citation type="submission" date="2023-06" db="EMBL/GenBank/DDBJ databases">
        <title>Genome-scale phylogeny and comparative genomics of the fungal order Sordariales.</title>
        <authorList>
            <consortium name="Lawrence Berkeley National Laboratory"/>
            <person name="Hensen N."/>
            <person name="Bonometti L."/>
            <person name="Westerberg I."/>
            <person name="Brannstrom I.O."/>
            <person name="Guillou S."/>
            <person name="Cros-Aarteil S."/>
            <person name="Calhoun S."/>
            <person name="Haridas S."/>
            <person name="Kuo A."/>
            <person name="Mondo S."/>
            <person name="Pangilinan J."/>
            <person name="Riley R."/>
            <person name="LaButti K."/>
            <person name="Andreopoulos B."/>
            <person name="Lipzen A."/>
            <person name="Chen C."/>
            <person name="Yanf M."/>
            <person name="Daum C."/>
            <person name="Ng V."/>
            <person name="Clum A."/>
            <person name="Steindorff A."/>
            <person name="Ohm R."/>
            <person name="Martin F."/>
            <person name="Silar P."/>
            <person name="Natvig D."/>
            <person name="Lalanne C."/>
            <person name="Gautier V."/>
            <person name="Ament-velasquez S.L."/>
            <person name="Kruys A."/>
            <person name="Hutchinson M.I."/>
            <person name="Powell A.J."/>
            <person name="Barry K."/>
            <person name="Miller A.N."/>
            <person name="Grigoriev I.V."/>
            <person name="Debuchy R."/>
            <person name="Gladieux P."/>
            <person name="Thoren M.H."/>
            <person name="Johannesson H."/>
        </authorList>
    </citation>
    <scope>NUCLEOTIDE SEQUENCE</scope>
    <source>
        <strain evidence="18">SMH2392-1A</strain>
    </source>
</reference>
<evidence type="ECO:0000256" key="13">
    <source>
        <dbReference type="ARBA" id="ARBA00023180"/>
    </source>
</evidence>
<evidence type="ECO:0000313" key="18">
    <source>
        <dbReference type="EMBL" id="KAK0723381.1"/>
    </source>
</evidence>
<dbReference type="GO" id="GO:0005576">
    <property type="term" value="C:extracellular region"/>
    <property type="evidence" value="ECO:0007669"/>
    <property type="project" value="UniProtKB-SubCell"/>
</dbReference>
<dbReference type="CDD" id="cd02130">
    <property type="entry name" value="PA_ScAPY_like"/>
    <property type="match status" value="1"/>
</dbReference>
<dbReference type="EC" id="3.4.-.-" evidence="14"/>
<dbReference type="EMBL" id="JAUIRO010000003">
    <property type="protein sequence ID" value="KAK0723381.1"/>
    <property type="molecule type" value="Genomic_DNA"/>
</dbReference>
<comment type="subcellular location">
    <subcellularLocation>
        <location evidence="2">Secreted</location>
    </subcellularLocation>
</comment>
<evidence type="ECO:0000256" key="4">
    <source>
        <dbReference type="ARBA" id="ARBA00011245"/>
    </source>
</evidence>
<feature type="region of interest" description="Disordered" evidence="15">
    <location>
        <begin position="1"/>
        <end position="35"/>
    </location>
</feature>
<dbReference type="InterPro" id="IPR007484">
    <property type="entry name" value="Peptidase_M28"/>
</dbReference>
<dbReference type="Gene3D" id="3.40.630.10">
    <property type="entry name" value="Zn peptidases"/>
    <property type="match status" value="1"/>
</dbReference>
<dbReference type="Pfam" id="PF04389">
    <property type="entry name" value="Peptidase_M28"/>
    <property type="match status" value="1"/>
</dbReference>
<keyword evidence="12" id="KW-0482">Metalloprotease</keyword>
<keyword evidence="7 14" id="KW-0645">Protease</keyword>
<evidence type="ECO:0000256" key="12">
    <source>
        <dbReference type="ARBA" id="ARBA00023049"/>
    </source>
</evidence>
<keyword evidence="10 14" id="KW-0378">Hydrolase</keyword>
<evidence type="ECO:0000256" key="11">
    <source>
        <dbReference type="ARBA" id="ARBA00022833"/>
    </source>
</evidence>
<keyword evidence="13" id="KW-0325">Glycoprotein</keyword>
<keyword evidence="9" id="KW-0732">Signal</keyword>
<name>A0AA40E459_9PEZI</name>
<keyword evidence="11 14" id="KW-0862">Zinc</keyword>
<dbReference type="GO" id="GO:0046872">
    <property type="term" value="F:metal ion binding"/>
    <property type="evidence" value="ECO:0007669"/>
    <property type="project" value="UniProtKB-KW"/>
</dbReference>
<dbReference type="RefSeq" id="XP_060299305.1">
    <property type="nucleotide sequence ID" value="XM_060441802.1"/>
</dbReference>
<dbReference type="GeneID" id="85325072"/>
<evidence type="ECO:0000313" key="19">
    <source>
        <dbReference type="Proteomes" id="UP001172101"/>
    </source>
</evidence>
<evidence type="ECO:0000256" key="6">
    <source>
        <dbReference type="ARBA" id="ARBA00022525"/>
    </source>
</evidence>
<dbReference type="InterPro" id="IPR045175">
    <property type="entry name" value="M28_fam"/>
</dbReference>
<evidence type="ECO:0000256" key="5">
    <source>
        <dbReference type="ARBA" id="ARBA00022438"/>
    </source>
</evidence>
<dbReference type="InterPro" id="IPR003137">
    <property type="entry name" value="PA_domain"/>
</dbReference>
<dbReference type="PANTHER" id="PTHR12147">
    <property type="entry name" value="METALLOPEPTIDASE M28 FAMILY MEMBER"/>
    <property type="match status" value="1"/>
</dbReference>
<evidence type="ECO:0000256" key="3">
    <source>
        <dbReference type="ARBA" id="ARBA00005957"/>
    </source>
</evidence>
<feature type="region of interest" description="Disordered" evidence="15">
    <location>
        <begin position="623"/>
        <end position="649"/>
    </location>
</feature>
<feature type="domain" description="Peptidase M28" evidence="17">
    <location>
        <begin position="392"/>
        <end position="604"/>
    </location>
</feature>
<accession>A0AA40E459</accession>
<dbReference type="FunFam" id="3.40.630.10:FF:000054">
    <property type="entry name" value="Peptide hydrolase"/>
    <property type="match status" value="1"/>
</dbReference>
<dbReference type="SUPFAM" id="SSF53187">
    <property type="entry name" value="Zn-dependent exopeptidases"/>
    <property type="match status" value="1"/>
</dbReference>
<keyword evidence="5" id="KW-0031">Aminopeptidase</keyword>
<dbReference type="Gene3D" id="3.50.30.30">
    <property type="match status" value="1"/>
</dbReference>
<comment type="caution">
    <text evidence="18">The sequence shown here is derived from an EMBL/GenBank/DDBJ whole genome shotgun (WGS) entry which is preliminary data.</text>
</comment>
<sequence>MSRPALNEPWLGPSESHRSQRPRPPGTRPRPPAGPLMQEALVTAALGRPAVWACRRARLADCDNSARCGFEKVAPSERTISRPQKAGWRVGSVAAEAGNSAAGQATPEPKTYKLPRRLLPWWHSRLFLATASLDRVYLFINYSTQVTLLHFSITMRVLSSVALALPALSAAATIPRGASKPKCKPLVSSEQLQGLVKLDGLVASAQKLQDFADANGHNRAFGSPGHNATVDYLYNTLSALDYYDVTKQAFTDIFSAGSAKLTVAGSDVDAHILTYTPGGTATSTVVAVSNLGCNAADFPAEAAGKVVLISRGSCTFAIKATNAKTAGAVGAIIYNNAPGTISGTLGEPFGAYAPVVSITQAEGEAILAKVAAGPVEVVLDVDAVVEERVTFNVVAETKQGDHDNVLVLGGHTDSVSDGPGINDDGSGTVGILNVAVALSQFKVKNAVRFGFWSGEEFGLLGSNFYVEQLSSNAAELAKVRAYLNFDMIASPNPIYGIYDGDGSGFGTAGPAGSDIIEKDFEDFYAAKGSAHVPSAFDGRSDYSAFIDAGIPAGGLFTGAEGIKTVEEAALFGGEAGQPYDVNYHGPGDDVNNLNLDAFLLNSKSIANSVAKYALSFDSLPPAAARNGKRADVAPRSAKRKGRPHGLDFE</sequence>
<keyword evidence="19" id="KW-1185">Reference proteome</keyword>
<dbReference type="SUPFAM" id="SSF52025">
    <property type="entry name" value="PA domain"/>
    <property type="match status" value="1"/>
</dbReference>
<dbReference type="InterPro" id="IPR046450">
    <property type="entry name" value="PA_dom_sf"/>
</dbReference>
<protein>
    <recommendedName>
        <fullName evidence="14">Peptide hydrolase</fullName>
        <ecNumber evidence="14">3.4.-.-</ecNumber>
    </recommendedName>
</protein>
<dbReference type="PANTHER" id="PTHR12147:SF57">
    <property type="entry name" value="PEPTIDE HYDROLASE"/>
    <property type="match status" value="1"/>
</dbReference>
<proteinExistence type="inferred from homology"/>
<dbReference type="AlphaFoldDB" id="A0AA40E459"/>
<comment type="similarity">
    <text evidence="3">Belongs to the peptidase M28 family. M28A subfamily.</text>
</comment>
<evidence type="ECO:0000256" key="9">
    <source>
        <dbReference type="ARBA" id="ARBA00022729"/>
    </source>
</evidence>
<dbReference type="Proteomes" id="UP001172101">
    <property type="component" value="Unassembled WGS sequence"/>
</dbReference>
<feature type="domain" description="PA" evidence="16">
    <location>
        <begin position="282"/>
        <end position="366"/>
    </location>
</feature>
<evidence type="ECO:0000256" key="10">
    <source>
        <dbReference type="ARBA" id="ARBA00022801"/>
    </source>
</evidence>
<dbReference type="Pfam" id="PF02225">
    <property type="entry name" value="PA"/>
    <property type="match status" value="1"/>
</dbReference>
<evidence type="ECO:0000256" key="8">
    <source>
        <dbReference type="ARBA" id="ARBA00022723"/>
    </source>
</evidence>
<comment type="cofactor">
    <cofactor evidence="1">
        <name>Zn(2+)</name>
        <dbReference type="ChEBI" id="CHEBI:29105"/>
    </cofactor>
</comment>
<dbReference type="CDD" id="cd03876">
    <property type="entry name" value="M28_SGAP_like"/>
    <property type="match status" value="1"/>
</dbReference>
<dbReference type="GO" id="GO:0006508">
    <property type="term" value="P:proteolysis"/>
    <property type="evidence" value="ECO:0007669"/>
    <property type="project" value="UniProtKB-KW"/>
</dbReference>
<evidence type="ECO:0000259" key="16">
    <source>
        <dbReference type="Pfam" id="PF02225"/>
    </source>
</evidence>
<dbReference type="GO" id="GO:0008235">
    <property type="term" value="F:metalloexopeptidase activity"/>
    <property type="evidence" value="ECO:0007669"/>
    <property type="project" value="InterPro"/>
</dbReference>